<dbReference type="EMBL" id="NPDU01000049">
    <property type="protein sequence ID" value="PJZ60809.1"/>
    <property type="molecule type" value="Genomic_DNA"/>
</dbReference>
<evidence type="ECO:0000313" key="2">
    <source>
        <dbReference type="EMBL" id="PJZ60809.1"/>
    </source>
</evidence>
<name>A0ABX4NX23_9LEPT</name>
<organism evidence="2 3">
    <name type="scientific">Leptospira adleri</name>
    <dbReference type="NCBI Taxonomy" id="2023186"/>
    <lineage>
        <taxon>Bacteria</taxon>
        <taxon>Pseudomonadati</taxon>
        <taxon>Spirochaetota</taxon>
        <taxon>Spirochaetia</taxon>
        <taxon>Leptospirales</taxon>
        <taxon>Leptospiraceae</taxon>
        <taxon>Leptospira</taxon>
    </lineage>
</organism>
<reference evidence="2 3" key="1">
    <citation type="submission" date="2017-07" db="EMBL/GenBank/DDBJ databases">
        <title>Leptospira spp. isolated from tropical soils.</title>
        <authorList>
            <person name="Thibeaux R."/>
            <person name="Iraola G."/>
            <person name="Ferres I."/>
            <person name="Bierque E."/>
            <person name="Girault D."/>
            <person name="Soupe-Gilbert M.-E."/>
            <person name="Picardeau M."/>
            <person name="Goarant C."/>
        </authorList>
    </citation>
    <scope>NUCLEOTIDE SEQUENCE [LARGE SCALE GENOMIC DNA]</scope>
    <source>
        <strain evidence="2 3">FH2-B-D1</strain>
    </source>
</reference>
<evidence type="ECO:0008006" key="4">
    <source>
        <dbReference type="Google" id="ProtNLM"/>
    </source>
</evidence>
<gene>
    <name evidence="2" type="ORF">CH376_16605</name>
</gene>
<evidence type="ECO:0000256" key="1">
    <source>
        <dbReference type="SAM" id="SignalP"/>
    </source>
</evidence>
<comment type="caution">
    <text evidence="2">The sequence shown here is derived from an EMBL/GenBank/DDBJ whole genome shotgun (WGS) entry which is preliminary data.</text>
</comment>
<dbReference type="Proteomes" id="UP000232149">
    <property type="component" value="Unassembled WGS sequence"/>
</dbReference>
<keyword evidence="1" id="KW-0732">Signal</keyword>
<accession>A0ABX4NX23</accession>
<dbReference type="RefSeq" id="WP_100788212.1">
    <property type="nucleotide sequence ID" value="NZ_NPDU01000049.1"/>
</dbReference>
<protein>
    <recommendedName>
        <fullName evidence="4">Lipoprotein</fullName>
    </recommendedName>
</protein>
<feature type="chain" id="PRO_5047112329" description="Lipoprotein" evidence="1">
    <location>
        <begin position="29"/>
        <end position="304"/>
    </location>
</feature>
<feature type="signal peptide" evidence="1">
    <location>
        <begin position="1"/>
        <end position="28"/>
    </location>
</feature>
<evidence type="ECO:0000313" key="3">
    <source>
        <dbReference type="Proteomes" id="UP000232149"/>
    </source>
</evidence>
<sequence length="304" mass="33085">MKQLLIKKTLKLNCVILIVCSLPFCSHSNDEKNANLLILLLGNYAGSGPFSQVPDFPCEGNISKSTAKTVFFETGKERAGKGCRKYYKYAKDMASIGVLHQFRNLIQNAEFLKYYIGYANLDISDQLSENEKNTYEQSSDFIYAKKEYLGESLYFEPGSNIFFIIEALSAHVEYNVTFDGGDVGSYCSEGVVIDNNTPAKAFILTKGASVSGNVTGSSSPCFYEIRTNIAILNLTVTATGAANLSLSVYAEKDTSLVEYTIQNANATKTLSNIPVSINSRRLIKVDGLNGGSCPGGCAFNLSVL</sequence>
<proteinExistence type="predicted"/>
<keyword evidence="3" id="KW-1185">Reference proteome</keyword>